<protein>
    <submittedName>
        <fullName evidence="1">Uncharacterized protein</fullName>
    </submittedName>
</protein>
<sequence length="54" mass="6044">MIYHSTCWIRKDGPCESRPFAFAKDGGRLLVAPIISERRASGFVEVYEIIGGSR</sequence>
<evidence type="ECO:0000313" key="1">
    <source>
        <dbReference type="EMBL" id="KKU85768.1"/>
    </source>
</evidence>
<organism evidence="1 2">
    <name type="scientific">Candidatus Gottesmanbacteria bacterium GW2011_GWA2_47_9</name>
    <dbReference type="NCBI Taxonomy" id="1618445"/>
    <lineage>
        <taxon>Bacteria</taxon>
        <taxon>Candidatus Gottesmaniibacteriota</taxon>
    </lineage>
</organism>
<dbReference type="AlphaFoldDB" id="A0A0G1W5V0"/>
<dbReference type="Proteomes" id="UP000034739">
    <property type="component" value="Unassembled WGS sequence"/>
</dbReference>
<comment type="caution">
    <text evidence="1">The sequence shown here is derived from an EMBL/GenBank/DDBJ whole genome shotgun (WGS) entry which is preliminary data.</text>
</comment>
<evidence type="ECO:0000313" key="2">
    <source>
        <dbReference type="Proteomes" id="UP000034739"/>
    </source>
</evidence>
<dbReference type="EMBL" id="LCOY01000069">
    <property type="protein sequence ID" value="KKU85768.1"/>
    <property type="molecule type" value="Genomic_DNA"/>
</dbReference>
<gene>
    <name evidence="1" type="ORF">UY16_C0069G0002</name>
</gene>
<proteinExistence type="predicted"/>
<accession>A0A0G1W5V0</accession>
<reference evidence="1 2" key="1">
    <citation type="journal article" date="2015" name="Nature">
        <title>rRNA introns, odd ribosomes, and small enigmatic genomes across a large radiation of phyla.</title>
        <authorList>
            <person name="Brown C.T."/>
            <person name="Hug L.A."/>
            <person name="Thomas B.C."/>
            <person name="Sharon I."/>
            <person name="Castelle C.J."/>
            <person name="Singh A."/>
            <person name="Wilkins M.J."/>
            <person name="Williams K.H."/>
            <person name="Banfield J.F."/>
        </authorList>
    </citation>
    <scope>NUCLEOTIDE SEQUENCE [LARGE SCALE GENOMIC DNA]</scope>
</reference>
<name>A0A0G1W5V0_9BACT</name>